<protein>
    <recommendedName>
        <fullName evidence="2">U1 small nuclear ribonucleoprotein component SNU71</fullName>
    </recommendedName>
</protein>
<evidence type="ECO:0000256" key="2">
    <source>
        <dbReference type="ARBA" id="ARBA00014280"/>
    </source>
</evidence>
<reference evidence="8 9" key="1">
    <citation type="submission" date="2024-03" db="EMBL/GenBank/DDBJ databases">
        <title>Genome-scale model development and genomic sequencing of the oleaginous clade Lipomyces.</title>
        <authorList>
            <consortium name="Lawrence Berkeley National Laboratory"/>
            <person name="Czajka J.J."/>
            <person name="Han Y."/>
            <person name="Kim J."/>
            <person name="Mondo S.J."/>
            <person name="Hofstad B.A."/>
            <person name="Robles A."/>
            <person name="Haridas S."/>
            <person name="Riley R."/>
            <person name="LaButti K."/>
            <person name="Pangilinan J."/>
            <person name="Andreopoulos W."/>
            <person name="Lipzen A."/>
            <person name="Yan J."/>
            <person name="Wang M."/>
            <person name="Ng V."/>
            <person name="Grigoriev I.V."/>
            <person name="Spatafora J.W."/>
            <person name="Magnuson J.K."/>
            <person name="Baker S.E."/>
            <person name="Pomraning K.R."/>
        </authorList>
    </citation>
    <scope>NUCLEOTIDE SEQUENCE [LARGE SCALE GENOMIC DNA]</scope>
    <source>
        <strain evidence="8 9">Phaff 52-87</strain>
    </source>
</reference>
<comment type="similarity">
    <text evidence="1">Belongs to the SNU71 family.</text>
</comment>
<evidence type="ECO:0000256" key="4">
    <source>
        <dbReference type="ARBA" id="ARBA00022728"/>
    </source>
</evidence>
<evidence type="ECO:0000256" key="5">
    <source>
        <dbReference type="ARBA" id="ARBA00025004"/>
    </source>
</evidence>
<organism evidence="8 9">
    <name type="scientific">Myxozyma melibiosi</name>
    <dbReference type="NCBI Taxonomy" id="54550"/>
    <lineage>
        <taxon>Eukaryota</taxon>
        <taxon>Fungi</taxon>
        <taxon>Dikarya</taxon>
        <taxon>Ascomycota</taxon>
        <taxon>Saccharomycotina</taxon>
        <taxon>Lipomycetes</taxon>
        <taxon>Lipomycetales</taxon>
        <taxon>Lipomycetaceae</taxon>
        <taxon>Myxozyma</taxon>
    </lineage>
</organism>
<dbReference type="InterPro" id="IPR036483">
    <property type="entry name" value="PWI_dom_sf"/>
</dbReference>
<dbReference type="Gene3D" id="1.20.1390.10">
    <property type="entry name" value="PWI domain"/>
    <property type="match status" value="1"/>
</dbReference>
<comment type="caution">
    <text evidence="8">The sequence shown here is derived from an EMBL/GenBank/DDBJ whole genome shotgun (WGS) entry which is preliminary data.</text>
</comment>
<dbReference type="InterPro" id="IPR002483">
    <property type="entry name" value="PWI_dom"/>
</dbReference>
<dbReference type="Proteomes" id="UP001498771">
    <property type="component" value="Unassembled WGS sequence"/>
</dbReference>
<comment type="function">
    <text evidence="5">Component of the U1 snRNP particle, which recognizes and binds the 5'-splice site of pre-mRNA. Together with other non-snRNP factors, U1 snRNP forms the spliceosomal commitment complex, that targets pre-mRNA to the splicing pathway.</text>
</comment>
<dbReference type="GeneID" id="90036968"/>
<feature type="compositionally biased region" description="Polar residues" evidence="6">
    <location>
        <begin position="188"/>
        <end position="197"/>
    </location>
</feature>
<feature type="domain" description="PWI" evidence="7">
    <location>
        <begin position="12"/>
        <end position="114"/>
    </location>
</feature>
<feature type="compositionally biased region" description="Basic and acidic residues" evidence="6">
    <location>
        <begin position="277"/>
        <end position="293"/>
    </location>
</feature>
<dbReference type="EMBL" id="JBBJBU010000001">
    <property type="protein sequence ID" value="KAK7207441.1"/>
    <property type="molecule type" value="Genomic_DNA"/>
</dbReference>
<feature type="compositionally biased region" description="Basic and acidic residues" evidence="6">
    <location>
        <begin position="523"/>
        <end position="536"/>
    </location>
</feature>
<dbReference type="InterPro" id="IPR052225">
    <property type="entry name" value="Ser/Arg_repetitive_matrix"/>
</dbReference>
<feature type="compositionally biased region" description="Basic and acidic residues" evidence="6">
    <location>
        <begin position="304"/>
        <end position="340"/>
    </location>
</feature>
<feature type="compositionally biased region" description="Basic and acidic residues" evidence="6">
    <location>
        <begin position="350"/>
        <end position="403"/>
    </location>
</feature>
<dbReference type="PANTHER" id="PTHR23148">
    <property type="entry name" value="SERINE/ARGININE REGULATED NUCLEAR MATRIX PROTEIN"/>
    <property type="match status" value="1"/>
</dbReference>
<evidence type="ECO:0000256" key="6">
    <source>
        <dbReference type="SAM" id="MobiDB-lite"/>
    </source>
</evidence>
<accession>A0ABR1FC65</accession>
<dbReference type="Pfam" id="PF01480">
    <property type="entry name" value="PWI"/>
    <property type="match status" value="1"/>
</dbReference>
<evidence type="ECO:0000259" key="7">
    <source>
        <dbReference type="PROSITE" id="PS51025"/>
    </source>
</evidence>
<feature type="compositionally biased region" description="Polar residues" evidence="6">
    <location>
        <begin position="464"/>
        <end position="480"/>
    </location>
</feature>
<proteinExistence type="inferred from homology"/>
<evidence type="ECO:0000313" key="9">
    <source>
        <dbReference type="Proteomes" id="UP001498771"/>
    </source>
</evidence>
<gene>
    <name evidence="8" type="ORF">BZA70DRAFT_271296</name>
</gene>
<keyword evidence="3" id="KW-0507">mRNA processing</keyword>
<evidence type="ECO:0000256" key="3">
    <source>
        <dbReference type="ARBA" id="ARBA00022664"/>
    </source>
</evidence>
<dbReference type="SMART" id="SM00311">
    <property type="entry name" value="PWI"/>
    <property type="match status" value="1"/>
</dbReference>
<dbReference type="PROSITE" id="PS51025">
    <property type="entry name" value="PWI"/>
    <property type="match status" value="1"/>
</dbReference>
<feature type="compositionally biased region" description="Basic residues" evidence="6">
    <location>
        <begin position="229"/>
        <end position="243"/>
    </location>
</feature>
<dbReference type="PANTHER" id="PTHR23148:SF0">
    <property type="entry name" value="SERINE_ARGININE REPETITIVE MATRIX PROTEIN 1"/>
    <property type="match status" value="1"/>
</dbReference>
<evidence type="ECO:0000313" key="8">
    <source>
        <dbReference type="EMBL" id="KAK7207441.1"/>
    </source>
</evidence>
<feature type="compositionally biased region" description="Basic and acidic residues" evidence="6">
    <location>
        <begin position="132"/>
        <end position="186"/>
    </location>
</feature>
<evidence type="ECO:0000256" key="1">
    <source>
        <dbReference type="ARBA" id="ARBA00005544"/>
    </source>
</evidence>
<feature type="compositionally biased region" description="Basic and acidic residues" evidence="6">
    <location>
        <begin position="424"/>
        <end position="435"/>
    </location>
</feature>
<keyword evidence="4" id="KW-0508">mRNA splicing</keyword>
<feature type="compositionally biased region" description="Low complexity" evidence="6">
    <location>
        <begin position="451"/>
        <end position="463"/>
    </location>
</feature>
<feature type="compositionally biased region" description="Basic and acidic residues" evidence="6">
    <location>
        <begin position="198"/>
        <end position="213"/>
    </location>
</feature>
<feature type="region of interest" description="Disordered" evidence="6">
    <location>
        <begin position="115"/>
        <end position="536"/>
    </location>
</feature>
<keyword evidence="4" id="KW-0747">Spliceosome</keyword>
<dbReference type="RefSeq" id="XP_064770474.1">
    <property type="nucleotide sequence ID" value="XM_064911456.1"/>
</dbReference>
<sequence length="536" mass="61343">MLTAADHKRLEAAEYPAEFEKPVDLGRVNFSVIKSWIEKEVIDIANGDDIASEYLISLLESDPKPKIKEVQLQLEGFLDPPSLAQKFCKDLWDLLLEAQASESGVPARLQGVEARAHGKPQGVAMPSMSRGGKLEEIKNREIKEAERARELKEAKERAKQMGEGRARSEIKRARRDGSSPEHRGAREVNSTGDSTRIPSRDSRTRDERLDYPRPRKQSTSPRRRDSSQQRRHHSPPSRTRRRSPLLSRHYSPTHSPLTPDLPTPKASHRRTPSPTRTSRERPPLPSRHAEHHVYASRPLSPKYDSYRPSERREERRRSLLGRDRSRHGERERDGSRERARVRNRSRSRSRSVERRNRSPEYHRRGRDGDKYDRQDRDRDGDRRRSEQGADSRQRDRSRDRRDSAGLLRASRRSSRSPPPIPEKSAARSPERRSPERQSSSGKARVEQPLQTPTTSPKTTSTSTANPAQSSSPSADGNSTPPAVMEIAREGKVYAQAAVSISVKSPNERESSRNMSPGRLKRRMEREAEYRRRMSES</sequence>
<dbReference type="SUPFAM" id="SSF101233">
    <property type="entry name" value="PWI domain"/>
    <property type="match status" value="1"/>
</dbReference>
<keyword evidence="9" id="KW-1185">Reference proteome</keyword>
<name>A0ABR1FC65_9ASCO</name>